<dbReference type="Proteomes" id="UP000826234">
    <property type="component" value="Unassembled WGS sequence"/>
</dbReference>
<dbReference type="EMBL" id="JAIPUX010003289">
    <property type="protein sequence ID" value="KAH0620815.1"/>
    <property type="molecule type" value="Genomic_DNA"/>
</dbReference>
<reference evidence="3 4" key="1">
    <citation type="journal article" date="2022" name="Gigascience">
        <title>A chromosome-level genome assembly and annotation of the desert horned lizard, Phrynosoma platyrhinos, provides insight into chromosomal rearrangements among reptiles.</title>
        <authorList>
            <person name="Koochekian N."/>
            <person name="Ascanio A."/>
            <person name="Farleigh K."/>
            <person name="Card D.C."/>
            <person name="Schield D.R."/>
            <person name="Castoe T.A."/>
            <person name="Jezkova T."/>
        </authorList>
    </citation>
    <scope>NUCLEOTIDE SEQUENCE [LARGE SCALE GENOMIC DNA]</scope>
    <source>
        <strain evidence="3">NK-2021</strain>
    </source>
</reference>
<protein>
    <recommendedName>
        <fullName evidence="5">FAS-associated death domain protein</fullName>
    </recommendedName>
</protein>
<feature type="domain" description="Death" evidence="1">
    <location>
        <begin position="104"/>
        <end position="188"/>
    </location>
</feature>
<comment type="caution">
    <text evidence="3">The sequence shown here is derived from an EMBL/GenBank/DDBJ whole genome shotgun (WGS) entry which is preliminary data.</text>
</comment>
<dbReference type="Pfam" id="PF01335">
    <property type="entry name" value="DED"/>
    <property type="match status" value="1"/>
</dbReference>
<dbReference type="PROSITE" id="PS50017">
    <property type="entry name" value="DEATH_DOMAIN"/>
    <property type="match status" value="1"/>
</dbReference>
<dbReference type="InterPro" id="IPR000488">
    <property type="entry name" value="Death_dom"/>
</dbReference>
<dbReference type="Pfam" id="PF00531">
    <property type="entry name" value="Death"/>
    <property type="match status" value="1"/>
</dbReference>
<gene>
    <name evidence="3" type="ORF">JD844_021600</name>
</gene>
<sequence>MVMDPFLSLLNSISRALSPSELENLKFLCQDFIGKKRLQAVQSGNELFTHLLEQEKITRNQVEFLRSMLKTLKREDLLTQLAQFLEGASGERVDPLDIQENDNLSRAFEIVCENVGKNWKMLVRKLGVPEIKIDRIVEANPRNLQEQLMQSLLEWRKLKGREAKVDDVIKALRDCRMNLAADYVEEGLRRES</sequence>
<evidence type="ECO:0000259" key="1">
    <source>
        <dbReference type="PROSITE" id="PS50017"/>
    </source>
</evidence>
<dbReference type="Gene3D" id="1.10.533.10">
    <property type="entry name" value="Death Domain, Fas"/>
    <property type="match status" value="2"/>
</dbReference>
<dbReference type="SMART" id="SM00031">
    <property type="entry name" value="DED"/>
    <property type="match status" value="1"/>
</dbReference>
<accession>A0ABQ7STV5</accession>
<evidence type="ECO:0000313" key="4">
    <source>
        <dbReference type="Proteomes" id="UP000826234"/>
    </source>
</evidence>
<dbReference type="InterPro" id="IPR016729">
    <property type="entry name" value="FADD"/>
</dbReference>
<dbReference type="CDD" id="cd08306">
    <property type="entry name" value="Death_FADD"/>
    <property type="match status" value="1"/>
</dbReference>
<proteinExistence type="predicted"/>
<dbReference type="SMART" id="SM00005">
    <property type="entry name" value="DEATH"/>
    <property type="match status" value="1"/>
</dbReference>
<name>A0ABQ7STV5_PHRPL</name>
<evidence type="ECO:0000259" key="2">
    <source>
        <dbReference type="PROSITE" id="PS50168"/>
    </source>
</evidence>
<dbReference type="InterPro" id="IPR011029">
    <property type="entry name" value="DEATH-like_dom_sf"/>
</dbReference>
<dbReference type="SUPFAM" id="SSF47986">
    <property type="entry name" value="DEATH domain"/>
    <property type="match status" value="2"/>
</dbReference>
<dbReference type="PANTHER" id="PTHR15077">
    <property type="entry name" value="FAS-ASSOCIATING DEATH DOMAIN-CONTAINING PROTEIN FADD"/>
    <property type="match status" value="1"/>
</dbReference>
<organism evidence="3 4">
    <name type="scientific">Phrynosoma platyrhinos</name>
    <name type="common">Desert horned lizard</name>
    <dbReference type="NCBI Taxonomy" id="52577"/>
    <lineage>
        <taxon>Eukaryota</taxon>
        <taxon>Metazoa</taxon>
        <taxon>Chordata</taxon>
        <taxon>Craniata</taxon>
        <taxon>Vertebrata</taxon>
        <taxon>Euteleostomi</taxon>
        <taxon>Lepidosauria</taxon>
        <taxon>Squamata</taxon>
        <taxon>Bifurcata</taxon>
        <taxon>Unidentata</taxon>
        <taxon>Episquamata</taxon>
        <taxon>Toxicofera</taxon>
        <taxon>Iguania</taxon>
        <taxon>Phrynosomatidae</taxon>
        <taxon>Phrynosomatinae</taxon>
        <taxon>Phrynosoma</taxon>
    </lineage>
</organism>
<dbReference type="InterPro" id="IPR001875">
    <property type="entry name" value="DED_dom"/>
</dbReference>
<dbReference type="PROSITE" id="PS50168">
    <property type="entry name" value="DED"/>
    <property type="match status" value="1"/>
</dbReference>
<dbReference type="CDD" id="cd08336">
    <property type="entry name" value="DED_FADD"/>
    <property type="match status" value="1"/>
</dbReference>
<dbReference type="PANTHER" id="PTHR15077:SF10">
    <property type="entry name" value="FAS-ASSOCIATED DEATH DOMAIN PROTEIN"/>
    <property type="match status" value="1"/>
</dbReference>
<evidence type="ECO:0008006" key="5">
    <source>
        <dbReference type="Google" id="ProtNLM"/>
    </source>
</evidence>
<feature type="domain" description="DED" evidence="2">
    <location>
        <begin position="5"/>
        <end position="83"/>
    </location>
</feature>
<evidence type="ECO:0000313" key="3">
    <source>
        <dbReference type="EMBL" id="KAH0620815.1"/>
    </source>
</evidence>
<keyword evidence="4" id="KW-1185">Reference proteome</keyword>